<name>A0A1G8BQT6_9FLAO</name>
<dbReference type="STRING" id="702745.SAMN05421818_102190"/>
<keyword evidence="3" id="KW-1185">Reference proteome</keyword>
<gene>
    <name evidence="2" type="ORF">SAMN05421818_102190</name>
</gene>
<evidence type="ECO:0000313" key="2">
    <source>
        <dbReference type="EMBL" id="SDH35552.1"/>
    </source>
</evidence>
<dbReference type="AlphaFoldDB" id="A0A1G8BQT6"/>
<evidence type="ECO:0008006" key="4">
    <source>
        <dbReference type="Google" id="ProtNLM"/>
    </source>
</evidence>
<dbReference type="RefSeq" id="WP_090405362.1">
    <property type="nucleotide sequence ID" value="NZ_FNDQ01000002.1"/>
</dbReference>
<feature type="signal peptide" evidence="1">
    <location>
        <begin position="1"/>
        <end position="29"/>
    </location>
</feature>
<accession>A0A1G8BQT6</accession>
<organism evidence="2 3">
    <name type="scientific">Myroides phaeus</name>
    <dbReference type="NCBI Taxonomy" id="702745"/>
    <lineage>
        <taxon>Bacteria</taxon>
        <taxon>Pseudomonadati</taxon>
        <taxon>Bacteroidota</taxon>
        <taxon>Flavobacteriia</taxon>
        <taxon>Flavobacteriales</taxon>
        <taxon>Flavobacteriaceae</taxon>
        <taxon>Myroides</taxon>
    </lineage>
</organism>
<dbReference type="EMBL" id="FNDQ01000002">
    <property type="protein sequence ID" value="SDH35552.1"/>
    <property type="molecule type" value="Genomic_DNA"/>
</dbReference>
<feature type="chain" id="PRO_5017181611" description="Tetratricopeptide repeat-containing protein" evidence="1">
    <location>
        <begin position="30"/>
        <end position="772"/>
    </location>
</feature>
<dbReference type="Proteomes" id="UP000243588">
    <property type="component" value="Unassembled WGS sequence"/>
</dbReference>
<protein>
    <recommendedName>
        <fullName evidence="4">Tetratricopeptide repeat-containing protein</fullName>
    </recommendedName>
</protein>
<keyword evidence="1" id="KW-0732">Signal</keyword>
<evidence type="ECO:0000256" key="1">
    <source>
        <dbReference type="SAM" id="SignalP"/>
    </source>
</evidence>
<sequence>MRKKFWKNCLYASSFSLIVGVGAYTYACADDWFSYSSVSSFTPEAFVDNSYKPMFFAPNERFYNWGYMDNVSMFNNQIVEDWKAYLGNSVPEHVIKEYLVESTDTTDNIRDLYNDVLKKKAKTGTYGLNLKDEKVRNFITFLYFAKEIEIYSAQTINYWDYENHIAITASDRVVNEVESYYNKLSKNDAFFTNRMWFQVMKAKFYSKDRASVISYFEHTANGQVKNTLYYRALGYVAGAYYQQANYAKSNLLYAEVFNAEPSMRQVALYNFKPLDNKQLQNVISSTNDKEVKAAIWAITGHYKSAAEAMKEVYAIDPNSKHIDYLLTRWVNEQESAVNVFAESSFKSKDEYFKAIKKKIDANTLKWVKQVANNTKDVHNPVLWKLAAGYMDIFQGNYSDAEKLIREAKSSVKGYDQLLVDQVRLFGLINTVSQVKKIDKAVEKSLITDLKWVYNDLPNGNGEGAFRYEYASNWIRQFLAAVYQEQGNLIMSELLLSNGSSFYQDAKRSNEMEAFFKKTNKSEIESLFASHYSFNLSDIYESRAIYLFYQDRLEEAIVEMEKAAPIKKYDSYNNEEYIVGYREAELYGNPFNGKIKDCNDCDHAAKQSVKYSKLAFLKKVKEMQDNVNSGNDVFNNAMLLGNAYYNTTYFGNARMFYYNNIVGEYGSNSIISENKSFLLSMKLAQKYYNIAKANATTREQKAKLAYFDAKIERNTFYVGKYHTDNYYYGAWGDDVMFKKWRGFAELQTKYSDTKYYKEVINECGYFRKYLGME</sequence>
<evidence type="ECO:0000313" key="3">
    <source>
        <dbReference type="Proteomes" id="UP000243588"/>
    </source>
</evidence>
<reference evidence="3" key="1">
    <citation type="submission" date="2016-10" db="EMBL/GenBank/DDBJ databases">
        <authorList>
            <person name="Varghese N."/>
            <person name="Submissions S."/>
        </authorList>
    </citation>
    <scope>NUCLEOTIDE SEQUENCE [LARGE SCALE GENOMIC DNA]</scope>
    <source>
        <strain evidence="3">DSM 23313</strain>
    </source>
</reference>
<proteinExistence type="predicted"/>